<dbReference type="InterPro" id="IPR050622">
    <property type="entry name" value="CPA3_antiporter_subunitB"/>
</dbReference>
<organism evidence="9 10">
    <name type="scientific">Thiocapsa imhoffii</name>
    <dbReference type="NCBI Taxonomy" id="382777"/>
    <lineage>
        <taxon>Bacteria</taxon>
        <taxon>Pseudomonadati</taxon>
        <taxon>Pseudomonadota</taxon>
        <taxon>Gammaproteobacteria</taxon>
        <taxon>Chromatiales</taxon>
        <taxon>Chromatiaceae</taxon>
        <taxon>Thiocapsa</taxon>
    </lineage>
</organism>
<comment type="similarity">
    <text evidence="2">Belongs to the CPA3 antiporters (TC 2.A.63) subunit B family.</text>
</comment>
<dbReference type="PANTHER" id="PTHR33932">
    <property type="entry name" value="NA(+)/H(+) ANTIPORTER SUBUNIT B"/>
    <property type="match status" value="1"/>
</dbReference>
<feature type="transmembrane region" description="Helical" evidence="7">
    <location>
        <begin position="12"/>
        <end position="30"/>
    </location>
</feature>
<dbReference type="AlphaFoldDB" id="A0A9X0WJ80"/>
<reference evidence="9 10" key="1">
    <citation type="journal article" date="2020" name="Microorganisms">
        <title>Osmotic Adaptation and Compatible Solute Biosynthesis of Phototrophic Bacteria as Revealed from Genome Analyses.</title>
        <authorList>
            <person name="Imhoff J.F."/>
            <person name="Rahn T."/>
            <person name="Kunzel S."/>
            <person name="Keller A."/>
            <person name="Neulinger S.C."/>
        </authorList>
    </citation>
    <scope>NUCLEOTIDE SEQUENCE [LARGE SCALE GENOMIC DNA]</scope>
    <source>
        <strain evidence="9 10">DSM 21303</strain>
    </source>
</reference>
<dbReference type="Proteomes" id="UP001138802">
    <property type="component" value="Unassembled WGS sequence"/>
</dbReference>
<feature type="transmembrane region" description="Helical" evidence="7">
    <location>
        <begin position="155"/>
        <end position="181"/>
    </location>
</feature>
<dbReference type="GO" id="GO:0005886">
    <property type="term" value="C:plasma membrane"/>
    <property type="evidence" value="ECO:0007669"/>
    <property type="project" value="UniProtKB-SubCell"/>
</dbReference>
<evidence type="ECO:0000259" key="8">
    <source>
        <dbReference type="Pfam" id="PF04039"/>
    </source>
</evidence>
<dbReference type="InterPro" id="IPR007182">
    <property type="entry name" value="MnhB"/>
</dbReference>
<name>A0A9X0WJ80_9GAMM</name>
<feature type="transmembrane region" description="Helical" evidence="7">
    <location>
        <begin position="124"/>
        <end position="143"/>
    </location>
</feature>
<protein>
    <submittedName>
        <fullName evidence="9">Sodium:proton antiporter</fullName>
    </submittedName>
</protein>
<evidence type="ECO:0000256" key="2">
    <source>
        <dbReference type="ARBA" id="ARBA00009425"/>
    </source>
</evidence>
<evidence type="ECO:0000313" key="10">
    <source>
        <dbReference type="Proteomes" id="UP001138802"/>
    </source>
</evidence>
<keyword evidence="6 7" id="KW-0472">Membrane</keyword>
<evidence type="ECO:0000256" key="6">
    <source>
        <dbReference type="ARBA" id="ARBA00023136"/>
    </source>
</evidence>
<comment type="caution">
    <text evidence="9">The sequence shown here is derived from an EMBL/GenBank/DDBJ whole genome shotgun (WGS) entry which is preliminary data.</text>
</comment>
<feature type="domain" description="Na+/H+ antiporter MnhB subunit-related protein" evidence="8">
    <location>
        <begin position="99"/>
        <end position="208"/>
    </location>
</feature>
<dbReference type="RefSeq" id="WP_200388545.1">
    <property type="nucleotide sequence ID" value="NZ_NRSD01000015.1"/>
</dbReference>
<proteinExistence type="inferred from homology"/>
<evidence type="ECO:0000256" key="1">
    <source>
        <dbReference type="ARBA" id="ARBA00004651"/>
    </source>
</evidence>
<dbReference type="PANTHER" id="PTHR33932:SF4">
    <property type="entry name" value="NA(+)_H(+) ANTIPORTER SUBUNIT B"/>
    <property type="match status" value="1"/>
</dbReference>
<keyword evidence="5 7" id="KW-1133">Transmembrane helix</keyword>
<keyword evidence="10" id="KW-1185">Reference proteome</keyword>
<evidence type="ECO:0000256" key="5">
    <source>
        <dbReference type="ARBA" id="ARBA00022989"/>
    </source>
</evidence>
<feature type="transmembrane region" description="Helical" evidence="7">
    <location>
        <begin position="187"/>
        <end position="213"/>
    </location>
</feature>
<evidence type="ECO:0000256" key="4">
    <source>
        <dbReference type="ARBA" id="ARBA00022692"/>
    </source>
</evidence>
<feature type="transmembrane region" description="Helical" evidence="7">
    <location>
        <begin position="95"/>
        <end position="118"/>
    </location>
</feature>
<accession>A0A9X0WJ80</accession>
<dbReference type="Pfam" id="PF04039">
    <property type="entry name" value="MnhB"/>
    <property type="match status" value="1"/>
</dbReference>
<evidence type="ECO:0000256" key="3">
    <source>
        <dbReference type="ARBA" id="ARBA00022475"/>
    </source>
</evidence>
<feature type="transmembrane region" description="Helical" evidence="7">
    <location>
        <begin position="65"/>
        <end position="83"/>
    </location>
</feature>
<gene>
    <name evidence="9" type="ORF">CKO25_13965</name>
</gene>
<keyword evidence="3" id="KW-1003">Cell membrane</keyword>
<keyword evidence="4 7" id="KW-0812">Transmembrane</keyword>
<sequence length="226" mass="23227">MTPAWAKVLIPIVLIAIGAVLVWAFSLAALEGGDRLALIALERVPESGVSNPITSVLLNFRAYDTLLEVAVLLTALLGIWSLGPAAPAFQPASPILGGMIAWVVPLLILSTGYMLWAGGHAPGGAFQAGALLGAAGVTLALGGDASAGLPGETRLRFLSVLGVLVFTAVGVILMALGYGFLTYPEGYAKWLIIFIETAATLSIGVTLAAAYLGGEPRDERTSRSAT</sequence>
<evidence type="ECO:0000313" key="9">
    <source>
        <dbReference type="EMBL" id="MBK1645736.1"/>
    </source>
</evidence>
<comment type="subcellular location">
    <subcellularLocation>
        <location evidence="1">Cell membrane</location>
        <topology evidence="1">Multi-pass membrane protein</topology>
    </subcellularLocation>
</comment>
<evidence type="ECO:0000256" key="7">
    <source>
        <dbReference type="SAM" id="Phobius"/>
    </source>
</evidence>
<dbReference type="EMBL" id="NRSD01000015">
    <property type="protein sequence ID" value="MBK1645736.1"/>
    <property type="molecule type" value="Genomic_DNA"/>
</dbReference>